<reference evidence="2 3" key="1">
    <citation type="submission" date="2019-05" db="EMBL/GenBank/DDBJ databases">
        <title>Another draft genome of Portunus trituberculatus and its Hox gene families provides insights of decapod evolution.</title>
        <authorList>
            <person name="Jeong J.-H."/>
            <person name="Song I."/>
            <person name="Kim S."/>
            <person name="Choi T."/>
            <person name="Kim D."/>
            <person name="Ryu S."/>
            <person name="Kim W."/>
        </authorList>
    </citation>
    <scope>NUCLEOTIDE SEQUENCE [LARGE SCALE GENOMIC DNA]</scope>
    <source>
        <tissue evidence="2">Muscle</tissue>
    </source>
</reference>
<sequence>MGLNLSTTINKTACATNGRKLNSASHIYSSMPTPSSDSEPTPTPAKVEVGAPPPGAETAPMSAPVLALATATEVAQTPCVAQLPATTTFTT</sequence>
<evidence type="ECO:0000313" key="3">
    <source>
        <dbReference type="Proteomes" id="UP000324222"/>
    </source>
</evidence>
<dbReference type="EMBL" id="VSRR010027619">
    <property type="protein sequence ID" value="MPC68292.1"/>
    <property type="molecule type" value="Genomic_DNA"/>
</dbReference>
<protein>
    <submittedName>
        <fullName evidence="2">Uncharacterized protein</fullName>
    </submittedName>
</protein>
<accession>A0A5B7HB96</accession>
<gene>
    <name evidence="2" type="ORF">E2C01_062490</name>
</gene>
<keyword evidence="3" id="KW-1185">Reference proteome</keyword>
<feature type="region of interest" description="Disordered" evidence="1">
    <location>
        <begin position="22"/>
        <end position="60"/>
    </location>
</feature>
<proteinExistence type="predicted"/>
<feature type="compositionally biased region" description="Low complexity" evidence="1">
    <location>
        <begin position="29"/>
        <end position="40"/>
    </location>
</feature>
<dbReference type="AlphaFoldDB" id="A0A5B7HB96"/>
<evidence type="ECO:0000313" key="2">
    <source>
        <dbReference type="EMBL" id="MPC68292.1"/>
    </source>
</evidence>
<name>A0A5B7HB96_PORTR</name>
<organism evidence="2 3">
    <name type="scientific">Portunus trituberculatus</name>
    <name type="common">Swimming crab</name>
    <name type="synonym">Neptunus trituberculatus</name>
    <dbReference type="NCBI Taxonomy" id="210409"/>
    <lineage>
        <taxon>Eukaryota</taxon>
        <taxon>Metazoa</taxon>
        <taxon>Ecdysozoa</taxon>
        <taxon>Arthropoda</taxon>
        <taxon>Crustacea</taxon>
        <taxon>Multicrustacea</taxon>
        <taxon>Malacostraca</taxon>
        <taxon>Eumalacostraca</taxon>
        <taxon>Eucarida</taxon>
        <taxon>Decapoda</taxon>
        <taxon>Pleocyemata</taxon>
        <taxon>Brachyura</taxon>
        <taxon>Eubrachyura</taxon>
        <taxon>Portunoidea</taxon>
        <taxon>Portunidae</taxon>
        <taxon>Portuninae</taxon>
        <taxon>Portunus</taxon>
    </lineage>
</organism>
<dbReference type="Proteomes" id="UP000324222">
    <property type="component" value="Unassembled WGS sequence"/>
</dbReference>
<evidence type="ECO:0000256" key="1">
    <source>
        <dbReference type="SAM" id="MobiDB-lite"/>
    </source>
</evidence>
<comment type="caution">
    <text evidence="2">The sequence shown here is derived from an EMBL/GenBank/DDBJ whole genome shotgun (WGS) entry which is preliminary data.</text>
</comment>